<proteinExistence type="predicted"/>
<dbReference type="AlphaFoldDB" id="A0A9P5XT65"/>
<sequence length="206" mass="24250">MERTFFLRIRYIIPSQPLESRRDDKFRSRCRTKVVYCTEFRGNKSRTEMRDITVTPFKGRKGVRIKYQTSHTVDKPVQFISHVSEVHPSSHPIKFLDTTPSIVPKREVQENKVNLNVDGHFPTSVYRFQQIHLRIIFHLANTNMICRLCLQRIPRRVFIVSASNTSISGMVNHCEENHQDMCDHLFAMSEVQLDEMARRLDACKKE</sequence>
<organism evidence="1 2">
    <name type="scientific">Collybia nuda</name>
    <dbReference type="NCBI Taxonomy" id="64659"/>
    <lineage>
        <taxon>Eukaryota</taxon>
        <taxon>Fungi</taxon>
        <taxon>Dikarya</taxon>
        <taxon>Basidiomycota</taxon>
        <taxon>Agaricomycotina</taxon>
        <taxon>Agaricomycetes</taxon>
        <taxon>Agaricomycetidae</taxon>
        <taxon>Agaricales</taxon>
        <taxon>Tricholomatineae</taxon>
        <taxon>Clitocybaceae</taxon>
        <taxon>Collybia</taxon>
    </lineage>
</organism>
<evidence type="ECO:0000313" key="1">
    <source>
        <dbReference type="EMBL" id="KAF9457262.1"/>
    </source>
</evidence>
<keyword evidence="2" id="KW-1185">Reference proteome</keyword>
<name>A0A9P5XT65_9AGAR</name>
<gene>
    <name evidence="1" type="ORF">BDZ94DRAFT_256356</name>
</gene>
<protein>
    <submittedName>
        <fullName evidence="1">Uncharacterized protein</fullName>
    </submittedName>
</protein>
<dbReference type="EMBL" id="MU150380">
    <property type="protein sequence ID" value="KAF9457262.1"/>
    <property type="molecule type" value="Genomic_DNA"/>
</dbReference>
<evidence type="ECO:0000313" key="2">
    <source>
        <dbReference type="Proteomes" id="UP000807353"/>
    </source>
</evidence>
<dbReference type="Proteomes" id="UP000807353">
    <property type="component" value="Unassembled WGS sequence"/>
</dbReference>
<reference evidence="1" key="1">
    <citation type="submission" date="2020-11" db="EMBL/GenBank/DDBJ databases">
        <authorList>
            <consortium name="DOE Joint Genome Institute"/>
            <person name="Ahrendt S."/>
            <person name="Riley R."/>
            <person name="Andreopoulos W."/>
            <person name="Labutti K."/>
            <person name="Pangilinan J."/>
            <person name="Ruiz-Duenas F.J."/>
            <person name="Barrasa J.M."/>
            <person name="Sanchez-Garcia M."/>
            <person name="Camarero S."/>
            <person name="Miyauchi S."/>
            <person name="Serrano A."/>
            <person name="Linde D."/>
            <person name="Babiker R."/>
            <person name="Drula E."/>
            <person name="Ayuso-Fernandez I."/>
            <person name="Pacheco R."/>
            <person name="Padilla G."/>
            <person name="Ferreira P."/>
            <person name="Barriuso J."/>
            <person name="Kellner H."/>
            <person name="Castanera R."/>
            <person name="Alfaro M."/>
            <person name="Ramirez L."/>
            <person name="Pisabarro A.G."/>
            <person name="Kuo A."/>
            <person name="Tritt A."/>
            <person name="Lipzen A."/>
            <person name="He G."/>
            <person name="Yan M."/>
            <person name="Ng V."/>
            <person name="Cullen D."/>
            <person name="Martin F."/>
            <person name="Rosso M.-N."/>
            <person name="Henrissat B."/>
            <person name="Hibbett D."/>
            <person name="Martinez A.T."/>
            <person name="Grigoriev I.V."/>
        </authorList>
    </citation>
    <scope>NUCLEOTIDE SEQUENCE</scope>
    <source>
        <strain evidence="1">CBS 247.69</strain>
    </source>
</reference>
<accession>A0A9P5XT65</accession>
<comment type="caution">
    <text evidence="1">The sequence shown here is derived from an EMBL/GenBank/DDBJ whole genome shotgun (WGS) entry which is preliminary data.</text>
</comment>